<proteinExistence type="predicted"/>
<organism evidence="1 2">
    <name type="scientific">Anabaenopsis circularis NIES-21</name>
    <dbReference type="NCBI Taxonomy" id="1085406"/>
    <lineage>
        <taxon>Bacteria</taxon>
        <taxon>Bacillati</taxon>
        <taxon>Cyanobacteriota</taxon>
        <taxon>Cyanophyceae</taxon>
        <taxon>Nostocales</taxon>
        <taxon>Nodulariaceae</taxon>
        <taxon>Anabaenopsis</taxon>
    </lineage>
</organism>
<keyword evidence="2" id="KW-1185">Reference proteome</keyword>
<gene>
    <name evidence="1" type="ORF">NIES21_07920</name>
</gene>
<dbReference type="EMBL" id="AP018174">
    <property type="protein sequence ID" value="BAY15006.1"/>
    <property type="molecule type" value="Genomic_DNA"/>
</dbReference>
<protein>
    <submittedName>
        <fullName evidence="1">Uncharacterized protein</fullName>
    </submittedName>
</protein>
<reference evidence="1 2" key="1">
    <citation type="submission" date="2017-06" db="EMBL/GenBank/DDBJ databases">
        <title>Genome sequencing of cyanobaciteial culture collection at National Institute for Environmental Studies (NIES).</title>
        <authorList>
            <person name="Hirose Y."/>
            <person name="Shimura Y."/>
            <person name="Fujisawa T."/>
            <person name="Nakamura Y."/>
            <person name="Kawachi M."/>
        </authorList>
    </citation>
    <scope>NUCLEOTIDE SEQUENCE [LARGE SCALE GENOMIC DNA]</scope>
    <source>
        <strain evidence="1 2">NIES-21</strain>
    </source>
</reference>
<name>A0A1Z4GCF6_9CYAN</name>
<dbReference type="AlphaFoldDB" id="A0A1Z4GCF6"/>
<evidence type="ECO:0000313" key="2">
    <source>
        <dbReference type="Proteomes" id="UP000218287"/>
    </source>
</evidence>
<accession>A0A1Z4GCF6</accession>
<sequence>MLRHFRLHETYWFCRQCWQEMPNLSLKENQDISHLNRVAKLSLIKQTNNLQNCTDFGSYLTLFTTLTEHKYDKKLIIHRNKQKNSNSCS</sequence>
<dbReference type="Proteomes" id="UP000218287">
    <property type="component" value="Chromosome"/>
</dbReference>
<evidence type="ECO:0000313" key="1">
    <source>
        <dbReference type="EMBL" id="BAY15006.1"/>
    </source>
</evidence>